<proteinExistence type="predicted"/>
<keyword evidence="1" id="KW-0732">Signal</keyword>
<keyword evidence="3" id="KW-1185">Reference proteome</keyword>
<reference evidence="2" key="2">
    <citation type="submission" date="2025-08" db="UniProtKB">
        <authorList>
            <consortium name="Ensembl"/>
        </authorList>
    </citation>
    <scope>IDENTIFICATION</scope>
</reference>
<sequence>MDICRRPLLMLLCNFIPGSSASRPSSLPALFSPSVGCPISYLDTGAVAAQLGKKFSRLCQRYNEYQSQTLSVCFFVLKTDPAGYSDRLSFSLQSMLSPSILDHLINNDWKLSPEYNLPHTYIEIHRGMCLSLQIAAFLFTVCHVVIVGQDWFTDLNLYSHDSTGSSGSDDSAEYYPHIVFLQNKARRDDFSPRKLKNMHLVVDNLMAHSHLKYKGTLSMLDCNILPGLGQDFLSPEVNMFLLHVQEIALLSVTESLRLARAAGLGTYPLFSLLPGSRGHSSFPTMISKLRSQILAMPRCQLSHTILTETNWFHYAARIWDGVKKSSALSEYSRLLC</sequence>
<evidence type="ECO:0000313" key="2">
    <source>
        <dbReference type="Ensembl" id="ENSSFAP00005033803.1"/>
    </source>
</evidence>
<feature type="signal peptide" evidence="1">
    <location>
        <begin position="1"/>
        <end position="21"/>
    </location>
</feature>
<dbReference type="PANTHER" id="PTHR14270">
    <property type="entry name" value="NONSENSE-MEDIATED MRNA DECAY FACTOR SMG9"/>
    <property type="match status" value="1"/>
</dbReference>
<dbReference type="InParanoid" id="A0A672HX22"/>
<name>A0A672HX22_SALFA</name>
<reference evidence="2" key="3">
    <citation type="submission" date="2025-09" db="UniProtKB">
        <authorList>
            <consortium name="Ensembl"/>
        </authorList>
    </citation>
    <scope>IDENTIFICATION</scope>
</reference>
<feature type="chain" id="PRO_5025386201" evidence="1">
    <location>
        <begin position="22"/>
        <end position="336"/>
    </location>
</feature>
<dbReference type="InterPro" id="IPR039177">
    <property type="entry name" value="SMG9"/>
</dbReference>
<reference evidence="2" key="1">
    <citation type="submission" date="2019-06" db="EMBL/GenBank/DDBJ databases">
        <authorList>
            <consortium name="Wellcome Sanger Institute Data Sharing"/>
        </authorList>
    </citation>
    <scope>NUCLEOTIDE SEQUENCE [LARGE SCALE GENOMIC DNA]</scope>
</reference>
<dbReference type="Proteomes" id="UP000472267">
    <property type="component" value="Chromosome 11"/>
</dbReference>
<dbReference type="GO" id="GO:0000184">
    <property type="term" value="P:nuclear-transcribed mRNA catabolic process, nonsense-mediated decay"/>
    <property type="evidence" value="ECO:0007669"/>
    <property type="project" value="InterPro"/>
</dbReference>
<evidence type="ECO:0000256" key="1">
    <source>
        <dbReference type="SAM" id="SignalP"/>
    </source>
</evidence>
<organism evidence="2 3">
    <name type="scientific">Salarias fasciatus</name>
    <name type="common">Jewelled blenny</name>
    <name type="synonym">Blennius fasciatus</name>
    <dbReference type="NCBI Taxonomy" id="181472"/>
    <lineage>
        <taxon>Eukaryota</taxon>
        <taxon>Metazoa</taxon>
        <taxon>Chordata</taxon>
        <taxon>Craniata</taxon>
        <taxon>Vertebrata</taxon>
        <taxon>Euteleostomi</taxon>
        <taxon>Actinopterygii</taxon>
        <taxon>Neopterygii</taxon>
        <taxon>Teleostei</taxon>
        <taxon>Neoteleostei</taxon>
        <taxon>Acanthomorphata</taxon>
        <taxon>Ovalentaria</taxon>
        <taxon>Blenniimorphae</taxon>
        <taxon>Blenniiformes</taxon>
        <taxon>Blennioidei</taxon>
        <taxon>Blenniidae</taxon>
        <taxon>Salariinae</taxon>
        <taxon>Salarias</taxon>
    </lineage>
</organism>
<evidence type="ECO:0000313" key="3">
    <source>
        <dbReference type="Proteomes" id="UP000472267"/>
    </source>
</evidence>
<dbReference type="AlphaFoldDB" id="A0A672HX22"/>
<protein>
    <submittedName>
        <fullName evidence="2">SMG9 nonsense mediated mRNA decay factor</fullName>
    </submittedName>
</protein>
<dbReference type="PANTHER" id="PTHR14270:SF0">
    <property type="entry name" value="NONSENSE-MEDIATED MRNA DECAY FACTOR SMG9"/>
    <property type="match status" value="1"/>
</dbReference>
<accession>A0A672HX22</accession>
<dbReference type="Ensembl" id="ENSSFAT00005035068.1">
    <property type="protein sequence ID" value="ENSSFAP00005033803.1"/>
    <property type="gene ID" value="ENSSFAG00005017163.1"/>
</dbReference>